<feature type="transmembrane region" description="Helical" evidence="6">
    <location>
        <begin position="230"/>
        <end position="254"/>
    </location>
</feature>
<feature type="transmembrane region" description="Helical" evidence="6">
    <location>
        <begin position="376"/>
        <end position="394"/>
    </location>
</feature>
<dbReference type="Proteomes" id="UP000027987">
    <property type="component" value="Chromosome"/>
</dbReference>
<keyword evidence="4 6" id="KW-1133">Transmembrane helix</keyword>
<feature type="transmembrane region" description="Helical" evidence="6">
    <location>
        <begin position="467"/>
        <end position="484"/>
    </location>
</feature>
<proteinExistence type="inferred from homology"/>
<name>A0A075K129_9GAMM</name>
<dbReference type="RefSeq" id="WP_019467254.1">
    <property type="nucleotide sequence ID" value="NZ_ALOY01000182.1"/>
</dbReference>
<evidence type="ECO:0000313" key="8">
    <source>
        <dbReference type="EMBL" id="AIF48046.1"/>
    </source>
</evidence>
<feature type="transmembrane region" description="Helical" evidence="6">
    <location>
        <begin position="161"/>
        <end position="180"/>
    </location>
</feature>
<comment type="caution">
    <text evidence="6">Lacks conserved residue(s) required for the propagation of feature annotation.</text>
</comment>
<evidence type="ECO:0000256" key="2">
    <source>
        <dbReference type="ARBA" id="ARBA00022475"/>
    </source>
</evidence>
<protein>
    <recommendedName>
        <fullName evidence="6">Copper resistance protein D</fullName>
    </recommendedName>
</protein>
<evidence type="ECO:0000259" key="7">
    <source>
        <dbReference type="Pfam" id="PF05425"/>
    </source>
</evidence>
<feature type="transmembrane region" description="Helical" evidence="6">
    <location>
        <begin position="529"/>
        <end position="548"/>
    </location>
</feature>
<evidence type="ECO:0000256" key="6">
    <source>
        <dbReference type="RuleBase" id="RU369037"/>
    </source>
</evidence>
<dbReference type="InterPro" id="IPR032694">
    <property type="entry name" value="CopC/D"/>
</dbReference>
<evidence type="ECO:0000256" key="5">
    <source>
        <dbReference type="ARBA" id="ARBA00023136"/>
    </source>
</evidence>
<feature type="transmembrane region" description="Helical" evidence="6">
    <location>
        <begin position="275"/>
        <end position="297"/>
    </location>
</feature>
<feature type="transmembrane region" description="Helical" evidence="6">
    <location>
        <begin position="91"/>
        <end position="114"/>
    </location>
</feature>
<keyword evidence="5 6" id="KW-0472">Membrane</keyword>
<dbReference type="GO" id="GO:0006825">
    <property type="term" value="P:copper ion transport"/>
    <property type="evidence" value="ECO:0007669"/>
    <property type="project" value="InterPro"/>
</dbReference>
<sequence length="551" mass="60184">MALLVDIFGYLSVILHGFVIVTQSMTLGGLLFLMLLLHPLSPRLPQGDVLEQRVVRLTRWSAWGLLLSELATTALQVSVLMSTVDLSFANVMQASFAVAGSIKILCALAIALGLGRRSMAQPLPRVLLLLVGLLELVAATATTHAYARLDHNALLMAVEGLHQFGAAIWIGAIPCFVLVLRHLQDTDGLTLVGARFSRMSMIGVACILLSGITMWIFYVGDVQGFYGTAYGVMVGAKVAMFIGLLGLGLGNFLVTERLRKGANASVIRLRRFAEVEIGIGFTIFFAAASLTSVPPAVDLTTDRVSLHEIAERNAPAWPRLSSPDHDTLAISQLQTQLDREAARDHQVAQSATTPGSGVIPPRNAEDIAWSEYNHHWAGIFVLLIGFMALLGRAGAGWAKHWPLLFLAMAGFLLIRSDPEVWPLGQEGWWIAWRDVEVAQHRFFVLLIILFGAFEWSVRTGRLKSERAAMVFPLLVAVGGAMLLTHSHQISNVKDQMLIELTHTPLALAGVAAGWARWLELRLPGRGGRIAGYVWPACFMLIGVILLWYREA</sequence>
<dbReference type="InterPro" id="IPR008457">
    <property type="entry name" value="Cu-R_CopD_dom"/>
</dbReference>
<feature type="transmembrane region" description="Helical" evidence="6">
    <location>
        <begin position="13"/>
        <end position="37"/>
    </location>
</feature>
<evidence type="ECO:0000256" key="1">
    <source>
        <dbReference type="ARBA" id="ARBA00004651"/>
    </source>
</evidence>
<dbReference type="HOGENOM" id="CLU_516584_0_0_6"/>
<dbReference type="EMBL" id="CP008884">
    <property type="protein sequence ID" value="AIF48046.1"/>
    <property type="molecule type" value="Genomic_DNA"/>
</dbReference>
<dbReference type="STRING" id="1217721.HY57_12630"/>
<keyword evidence="6" id="KW-0997">Cell inner membrane</keyword>
<keyword evidence="3 6" id="KW-0812">Transmembrane</keyword>
<evidence type="ECO:0000256" key="3">
    <source>
        <dbReference type="ARBA" id="ARBA00022692"/>
    </source>
</evidence>
<dbReference type="AlphaFoldDB" id="A0A075K129"/>
<feature type="transmembrane region" description="Helical" evidence="6">
    <location>
        <begin position="496"/>
        <end position="517"/>
    </location>
</feature>
<keyword evidence="9" id="KW-1185">Reference proteome</keyword>
<keyword evidence="6" id="KW-0186">Copper</keyword>
<dbReference type="GO" id="GO:0046688">
    <property type="term" value="P:response to copper ion"/>
    <property type="evidence" value="ECO:0007669"/>
    <property type="project" value="UniProtKB-UniRule"/>
</dbReference>
<organism evidence="8 9">
    <name type="scientific">Dyella japonica A8</name>
    <dbReference type="NCBI Taxonomy" id="1217721"/>
    <lineage>
        <taxon>Bacteria</taxon>
        <taxon>Pseudomonadati</taxon>
        <taxon>Pseudomonadota</taxon>
        <taxon>Gammaproteobacteria</taxon>
        <taxon>Lysobacterales</taxon>
        <taxon>Rhodanobacteraceae</taxon>
        <taxon>Dyella</taxon>
    </lineage>
</organism>
<dbReference type="PATRIC" id="fig|1217721.7.peg.2601"/>
<gene>
    <name evidence="8" type="ORF">HY57_12630</name>
</gene>
<feature type="transmembrane region" description="Helical" evidence="6">
    <location>
        <begin position="438"/>
        <end position="455"/>
    </location>
</feature>
<keyword evidence="2 6" id="KW-1003">Cell membrane</keyword>
<dbReference type="OrthoDB" id="113685at2"/>
<dbReference type="Pfam" id="PF05425">
    <property type="entry name" value="CopD"/>
    <property type="match status" value="1"/>
</dbReference>
<feature type="transmembrane region" description="Helical" evidence="6">
    <location>
        <begin position="126"/>
        <end position="149"/>
    </location>
</feature>
<comment type="similarity">
    <text evidence="6">Belongs to the CopD family.</text>
</comment>
<feature type="domain" description="Copper resistance protein D" evidence="7">
    <location>
        <begin position="194"/>
        <end position="290"/>
    </location>
</feature>
<accession>A0A075K129</accession>
<dbReference type="PANTHER" id="PTHR34820:SF4">
    <property type="entry name" value="INNER MEMBRANE PROTEIN YEBZ"/>
    <property type="match status" value="1"/>
</dbReference>
<dbReference type="KEGG" id="dja:HY57_12630"/>
<dbReference type="GO" id="GO:0005886">
    <property type="term" value="C:plasma membrane"/>
    <property type="evidence" value="ECO:0007669"/>
    <property type="project" value="UniProtKB-SubCell"/>
</dbReference>
<comment type="subcellular location">
    <subcellularLocation>
        <location evidence="6">Cell inner membrane</location>
        <topology evidence="6">Multi-pass membrane protein</topology>
    </subcellularLocation>
    <subcellularLocation>
        <location evidence="1">Cell membrane</location>
        <topology evidence="1">Multi-pass membrane protein</topology>
    </subcellularLocation>
</comment>
<feature type="transmembrane region" description="Helical" evidence="6">
    <location>
        <begin position="201"/>
        <end position="218"/>
    </location>
</feature>
<dbReference type="PANTHER" id="PTHR34820">
    <property type="entry name" value="INNER MEMBRANE PROTEIN YEBZ"/>
    <property type="match status" value="1"/>
</dbReference>
<evidence type="ECO:0000256" key="4">
    <source>
        <dbReference type="ARBA" id="ARBA00022989"/>
    </source>
</evidence>
<evidence type="ECO:0000313" key="9">
    <source>
        <dbReference type="Proteomes" id="UP000027987"/>
    </source>
</evidence>
<reference evidence="8 9" key="1">
    <citation type="submission" date="2014-07" db="EMBL/GenBank/DDBJ databases">
        <title>Complete Genome Sequence of Dyella japonica Strain A8 Isolated from Malaysian Tropical Soil.</title>
        <authorList>
            <person name="Hui R.K.H."/>
            <person name="Chen J.-W."/>
            <person name="Chan K.-G."/>
            <person name="Leung F.C.C."/>
        </authorList>
    </citation>
    <scope>NUCLEOTIDE SEQUENCE [LARGE SCALE GENOMIC DNA]</scope>
    <source>
        <strain evidence="8 9">A8</strain>
    </source>
</reference>
<comment type="function">
    <text evidence="6">Involved in copper resistance.</text>
</comment>